<keyword evidence="3" id="KW-1185">Reference proteome</keyword>
<dbReference type="GO" id="GO:0016780">
    <property type="term" value="F:phosphotransferase activity, for other substituted phosphate groups"/>
    <property type="evidence" value="ECO:0007669"/>
    <property type="project" value="InterPro"/>
</dbReference>
<dbReference type="GO" id="GO:0016020">
    <property type="term" value="C:membrane"/>
    <property type="evidence" value="ECO:0007669"/>
    <property type="project" value="InterPro"/>
</dbReference>
<name>W0DPF3_9GAMM</name>
<dbReference type="EMBL" id="CP007029">
    <property type="protein sequence ID" value="AHF00337.1"/>
    <property type="molecule type" value="Genomic_DNA"/>
</dbReference>
<dbReference type="KEGG" id="tti:THITH_17375"/>
<feature type="transmembrane region" description="Helical" evidence="1">
    <location>
        <begin position="81"/>
        <end position="97"/>
    </location>
</feature>
<dbReference type="InterPro" id="IPR043130">
    <property type="entry name" value="CDP-OH_PTrfase_TM_dom"/>
</dbReference>
<dbReference type="GO" id="GO:0008654">
    <property type="term" value="P:phospholipid biosynthetic process"/>
    <property type="evidence" value="ECO:0007669"/>
    <property type="project" value="InterPro"/>
</dbReference>
<dbReference type="Pfam" id="PF01066">
    <property type="entry name" value="CDP-OH_P_transf"/>
    <property type="match status" value="1"/>
</dbReference>
<proteinExistence type="predicted"/>
<gene>
    <name evidence="2" type="ORF">THITH_17375</name>
</gene>
<dbReference type="STRING" id="713585.THITH_17375"/>
<dbReference type="AlphaFoldDB" id="W0DPF3"/>
<evidence type="ECO:0000256" key="1">
    <source>
        <dbReference type="SAM" id="Phobius"/>
    </source>
</evidence>
<protein>
    <recommendedName>
        <fullName evidence="4">CDP-alcohol phosphatidyltransferase</fullName>
    </recommendedName>
</protein>
<reference evidence="2 3" key="1">
    <citation type="submission" date="2013-12" db="EMBL/GenBank/DDBJ databases">
        <authorList>
            <consortium name="DOE Joint Genome Institute"/>
            <person name="Muyzer G."/>
            <person name="Huntemann M."/>
            <person name="Han J."/>
            <person name="Chen A."/>
            <person name="Kyrpides N."/>
            <person name="Mavromatis K."/>
            <person name="Markowitz V."/>
            <person name="Palaniappan K."/>
            <person name="Ivanova N."/>
            <person name="Schaumberg A."/>
            <person name="Pati A."/>
            <person name="Liolios K."/>
            <person name="Nordberg H.P."/>
            <person name="Cantor M.N."/>
            <person name="Hua S.X."/>
            <person name="Woyke T."/>
        </authorList>
    </citation>
    <scope>NUCLEOTIDE SEQUENCE [LARGE SCALE GENOMIC DNA]</scope>
    <source>
        <strain evidence="2 3">ARh 1</strain>
    </source>
</reference>
<organism evidence="2 3">
    <name type="scientific">Thioalkalivibrio paradoxus ARh 1</name>
    <dbReference type="NCBI Taxonomy" id="713585"/>
    <lineage>
        <taxon>Bacteria</taxon>
        <taxon>Pseudomonadati</taxon>
        <taxon>Pseudomonadota</taxon>
        <taxon>Gammaproteobacteria</taxon>
        <taxon>Chromatiales</taxon>
        <taxon>Ectothiorhodospiraceae</taxon>
        <taxon>Thioalkalivibrio</taxon>
    </lineage>
</organism>
<keyword evidence="1" id="KW-1133">Transmembrane helix</keyword>
<keyword evidence="1" id="KW-0472">Membrane</keyword>
<dbReference type="Proteomes" id="UP000005289">
    <property type="component" value="Chromosome"/>
</dbReference>
<dbReference type="HOGENOM" id="CLU_049944_4_0_6"/>
<dbReference type="Gene3D" id="1.20.120.1760">
    <property type="match status" value="1"/>
</dbReference>
<evidence type="ECO:0008006" key="4">
    <source>
        <dbReference type="Google" id="ProtNLM"/>
    </source>
</evidence>
<feature type="transmembrane region" description="Helical" evidence="1">
    <location>
        <begin position="166"/>
        <end position="184"/>
    </location>
</feature>
<keyword evidence="1" id="KW-0812">Transmembrane</keyword>
<sequence>MLAAAAAIALAAAGRIELALVGLMFAGLADLFDGVVARRLRRNDYAREFGVQLDTVGDVVSFIVTPVVIALHAVPPSLPGIAAIGVFMVAGVVRLAHFNTLSVRAEHPSGQHRGLPVTYTALLFPLLFLLQAALPAAQFAQLLAFAFGLLALLFVVDIPVPRPGRVFYVLLPLLAAGLIAYWVWRSFV</sequence>
<evidence type="ECO:0000313" key="2">
    <source>
        <dbReference type="EMBL" id="AHF00337.1"/>
    </source>
</evidence>
<accession>W0DPF3</accession>
<dbReference type="InterPro" id="IPR000462">
    <property type="entry name" value="CDP-OH_P_trans"/>
</dbReference>
<feature type="transmembrane region" description="Helical" evidence="1">
    <location>
        <begin position="142"/>
        <end position="160"/>
    </location>
</feature>
<feature type="transmembrane region" description="Helical" evidence="1">
    <location>
        <begin position="55"/>
        <end position="74"/>
    </location>
</feature>
<feature type="transmembrane region" description="Helical" evidence="1">
    <location>
        <begin position="117"/>
        <end position="135"/>
    </location>
</feature>
<evidence type="ECO:0000313" key="3">
    <source>
        <dbReference type="Proteomes" id="UP000005289"/>
    </source>
</evidence>